<evidence type="ECO:0000313" key="9">
    <source>
        <dbReference type="Proteomes" id="UP000533476"/>
    </source>
</evidence>
<evidence type="ECO:0000256" key="2">
    <source>
        <dbReference type="ARBA" id="ARBA00006143"/>
    </source>
</evidence>
<comment type="similarity">
    <text evidence="2">Belongs to the DsbD family.</text>
</comment>
<accession>A0A7Y0L484</accession>
<protein>
    <submittedName>
        <fullName evidence="8">Cytochrome c biogenesis protein CcdA</fullName>
    </submittedName>
</protein>
<keyword evidence="9" id="KW-1185">Reference proteome</keyword>
<sequence length="232" mass="24614">MHPASFGIAFGAGLASVLSPCVVPLVPSYLTAMAGTPLTVEAVENRAVRARVLTNALIFIAGFSLVLISSGLVATAIGEFIHRYQTLISELGGVVMVIFGLELAGVIHLGLLKRDVHMALPARGRLGVWSPLIMGIVFAAGWTPCVGPIWSSILILASRSHTVVLGGVLLAVYALGLALPFFILALFLSRATQWTRQLGRYLPWIERTAGILLTVLGLLLATHLYVRLAAIA</sequence>
<comment type="subcellular location">
    <subcellularLocation>
        <location evidence="1">Membrane</location>
        <topology evidence="1">Multi-pass membrane protein</topology>
    </subcellularLocation>
</comment>
<feature type="transmembrane region" description="Helical" evidence="6">
    <location>
        <begin position="163"/>
        <end position="188"/>
    </location>
</feature>
<feature type="transmembrane region" description="Helical" evidence="6">
    <location>
        <begin position="208"/>
        <end position="226"/>
    </location>
</feature>
<dbReference type="AlphaFoldDB" id="A0A7Y0L484"/>
<comment type="caution">
    <text evidence="8">The sequence shown here is derived from an EMBL/GenBank/DDBJ whole genome shotgun (WGS) entry which is preliminary data.</text>
</comment>
<name>A0A7Y0L484_9FIRM</name>
<evidence type="ECO:0000259" key="7">
    <source>
        <dbReference type="Pfam" id="PF02683"/>
    </source>
</evidence>
<gene>
    <name evidence="8" type="ORF">HIJ39_09870</name>
</gene>
<reference evidence="8 9" key="1">
    <citation type="submission" date="2020-04" db="EMBL/GenBank/DDBJ databases">
        <authorList>
            <person name="Zhang R."/>
            <person name="Schippers A."/>
        </authorList>
    </citation>
    <scope>NUCLEOTIDE SEQUENCE [LARGE SCALE GENOMIC DNA]</scope>
    <source>
        <strain evidence="8 9">DSM 109850</strain>
    </source>
</reference>
<feature type="transmembrane region" description="Helical" evidence="6">
    <location>
        <begin position="56"/>
        <end position="81"/>
    </location>
</feature>
<organism evidence="8 9">
    <name type="scientific">Sulfobacillus harzensis</name>
    <dbReference type="NCBI Taxonomy" id="2729629"/>
    <lineage>
        <taxon>Bacteria</taxon>
        <taxon>Bacillati</taxon>
        <taxon>Bacillota</taxon>
        <taxon>Clostridia</taxon>
        <taxon>Eubacteriales</taxon>
        <taxon>Clostridiales Family XVII. Incertae Sedis</taxon>
        <taxon>Sulfobacillus</taxon>
    </lineage>
</organism>
<dbReference type="InterPro" id="IPR051790">
    <property type="entry name" value="Cytochrome_c-biogenesis_DsbD"/>
</dbReference>
<keyword evidence="5 6" id="KW-0472">Membrane</keyword>
<feature type="transmembrane region" description="Helical" evidence="6">
    <location>
        <begin position="93"/>
        <end position="112"/>
    </location>
</feature>
<keyword evidence="3 6" id="KW-0812">Transmembrane</keyword>
<dbReference type="GO" id="GO:0016020">
    <property type="term" value="C:membrane"/>
    <property type="evidence" value="ECO:0007669"/>
    <property type="project" value="UniProtKB-SubCell"/>
</dbReference>
<feature type="transmembrane region" description="Helical" evidence="6">
    <location>
        <begin position="132"/>
        <end position="156"/>
    </location>
</feature>
<dbReference type="InterPro" id="IPR003834">
    <property type="entry name" value="Cyt_c_assmbl_TM_dom"/>
</dbReference>
<evidence type="ECO:0000256" key="4">
    <source>
        <dbReference type="ARBA" id="ARBA00022989"/>
    </source>
</evidence>
<evidence type="ECO:0000256" key="1">
    <source>
        <dbReference type="ARBA" id="ARBA00004141"/>
    </source>
</evidence>
<evidence type="ECO:0000256" key="5">
    <source>
        <dbReference type="ARBA" id="ARBA00023136"/>
    </source>
</evidence>
<dbReference type="Proteomes" id="UP000533476">
    <property type="component" value="Unassembled WGS sequence"/>
</dbReference>
<evidence type="ECO:0000313" key="8">
    <source>
        <dbReference type="EMBL" id="NMP22657.1"/>
    </source>
</evidence>
<evidence type="ECO:0000256" key="6">
    <source>
        <dbReference type="SAM" id="Phobius"/>
    </source>
</evidence>
<dbReference type="Pfam" id="PF02683">
    <property type="entry name" value="DsbD_TM"/>
    <property type="match status" value="1"/>
</dbReference>
<dbReference type="RefSeq" id="WP_169099173.1">
    <property type="nucleotide sequence ID" value="NZ_JABBVZ010000028.1"/>
</dbReference>
<feature type="domain" description="Cytochrome C biogenesis protein transmembrane" evidence="7">
    <location>
        <begin position="7"/>
        <end position="222"/>
    </location>
</feature>
<dbReference type="EMBL" id="JABBVZ010000028">
    <property type="protein sequence ID" value="NMP22657.1"/>
    <property type="molecule type" value="Genomic_DNA"/>
</dbReference>
<dbReference type="PANTHER" id="PTHR31272:SF4">
    <property type="entry name" value="CYTOCHROME C-TYPE BIOGENESIS PROTEIN HI_1454-RELATED"/>
    <property type="match status" value="1"/>
</dbReference>
<dbReference type="PANTHER" id="PTHR31272">
    <property type="entry name" value="CYTOCHROME C-TYPE BIOGENESIS PROTEIN HI_1454-RELATED"/>
    <property type="match status" value="1"/>
</dbReference>
<evidence type="ECO:0000256" key="3">
    <source>
        <dbReference type="ARBA" id="ARBA00022692"/>
    </source>
</evidence>
<proteinExistence type="inferred from homology"/>
<dbReference type="GO" id="GO:0017004">
    <property type="term" value="P:cytochrome complex assembly"/>
    <property type="evidence" value="ECO:0007669"/>
    <property type="project" value="InterPro"/>
</dbReference>
<keyword evidence="4 6" id="KW-1133">Transmembrane helix</keyword>